<dbReference type="Pfam" id="PF11736">
    <property type="entry name" value="DUF3299"/>
    <property type="match status" value="1"/>
</dbReference>
<sequence>MTMIRRFAMLLMFCALPALAQASDPREITWEVLAPPAPEIDNPFENLSYDQMDTLRQILWFEADLEADSENAEARAGAAELREQLTAEGLDVDALFAARIKIMDYREAAATAVNDDLIGTTVRLPGYVLPLEYKDRKAVEFLLVPTVGACIHTPPPPGNQIVHVMYPEGIAVDGLYTPVWITGTMIAQSSVQDVGYVDGQAPVVVSYSMQPVLVEEYDWE</sequence>
<evidence type="ECO:0000313" key="3">
    <source>
        <dbReference type="Proteomes" id="UP001553161"/>
    </source>
</evidence>
<accession>A0ABV3L972</accession>
<dbReference type="Proteomes" id="UP001553161">
    <property type="component" value="Unassembled WGS sequence"/>
</dbReference>
<reference evidence="2 3" key="1">
    <citation type="submission" date="2024-07" db="EMBL/GenBank/DDBJ databases">
        <authorList>
            <person name="Kang M."/>
        </authorList>
    </citation>
    <scope>NUCLEOTIDE SEQUENCE [LARGE SCALE GENOMIC DNA]</scope>
    <source>
        <strain evidence="2 3">DFM31</strain>
    </source>
</reference>
<gene>
    <name evidence="2" type="ORF">AB0T83_15180</name>
</gene>
<keyword evidence="1" id="KW-0732">Signal</keyword>
<proteinExistence type="predicted"/>
<evidence type="ECO:0000313" key="2">
    <source>
        <dbReference type="EMBL" id="MEV8468119.1"/>
    </source>
</evidence>
<organism evidence="2 3">
    <name type="scientific">Meridianimarinicoccus marinus</name>
    <dbReference type="NCBI Taxonomy" id="3231483"/>
    <lineage>
        <taxon>Bacteria</taxon>
        <taxon>Pseudomonadati</taxon>
        <taxon>Pseudomonadota</taxon>
        <taxon>Alphaproteobacteria</taxon>
        <taxon>Rhodobacterales</taxon>
        <taxon>Paracoccaceae</taxon>
        <taxon>Meridianimarinicoccus</taxon>
    </lineage>
</organism>
<evidence type="ECO:0000256" key="1">
    <source>
        <dbReference type="SAM" id="SignalP"/>
    </source>
</evidence>
<comment type="caution">
    <text evidence="2">The sequence shown here is derived from an EMBL/GenBank/DDBJ whole genome shotgun (WGS) entry which is preliminary data.</text>
</comment>
<dbReference type="Gene3D" id="2.40.50.870">
    <property type="entry name" value="Protein of unknown function (DUF3299)"/>
    <property type="match status" value="1"/>
</dbReference>
<dbReference type="InterPro" id="IPR021727">
    <property type="entry name" value="DUF3299"/>
</dbReference>
<protein>
    <submittedName>
        <fullName evidence="2">DUF3299 domain-containing protein</fullName>
    </submittedName>
</protein>
<name>A0ABV3L972_9RHOB</name>
<dbReference type="EMBL" id="JBFBVU010000022">
    <property type="protein sequence ID" value="MEV8468119.1"/>
    <property type="molecule type" value="Genomic_DNA"/>
</dbReference>
<feature type="chain" id="PRO_5046671820" evidence="1">
    <location>
        <begin position="21"/>
        <end position="220"/>
    </location>
</feature>
<keyword evidence="3" id="KW-1185">Reference proteome</keyword>
<feature type="signal peptide" evidence="1">
    <location>
        <begin position="1"/>
        <end position="20"/>
    </location>
</feature>
<dbReference type="RefSeq" id="WP_366194073.1">
    <property type="nucleotide sequence ID" value="NZ_JBFBVU010000022.1"/>
</dbReference>